<organism evidence="3 4">
    <name type="scientific">Potamilus streckersoni</name>
    <dbReference type="NCBI Taxonomy" id="2493646"/>
    <lineage>
        <taxon>Eukaryota</taxon>
        <taxon>Metazoa</taxon>
        <taxon>Spiralia</taxon>
        <taxon>Lophotrochozoa</taxon>
        <taxon>Mollusca</taxon>
        <taxon>Bivalvia</taxon>
        <taxon>Autobranchia</taxon>
        <taxon>Heteroconchia</taxon>
        <taxon>Palaeoheterodonta</taxon>
        <taxon>Unionida</taxon>
        <taxon>Unionoidea</taxon>
        <taxon>Unionidae</taxon>
        <taxon>Ambleminae</taxon>
        <taxon>Lampsilini</taxon>
        <taxon>Potamilus</taxon>
    </lineage>
</organism>
<keyword evidence="2" id="KW-0812">Transmembrane</keyword>
<feature type="region of interest" description="Disordered" evidence="1">
    <location>
        <begin position="150"/>
        <end position="176"/>
    </location>
</feature>
<name>A0AAE0RU07_9BIVA</name>
<protein>
    <submittedName>
        <fullName evidence="3">Uncharacterized protein</fullName>
    </submittedName>
</protein>
<feature type="transmembrane region" description="Helical" evidence="2">
    <location>
        <begin position="87"/>
        <end position="111"/>
    </location>
</feature>
<keyword evidence="4" id="KW-1185">Reference proteome</keyword>
<reference evidence="3" key="2">
    <citation type="journal article" date="2021" name="Genome Biol. Evol.">
        <title>Developing a high-quality reference genome for a parasitic bivalve with doubly uniparental inheritance (Bivalvia: Unionida).</title>
        <authorList>
            <person name="Smith C.H."/>
        </authorList>
    </citation>
    <scope>NUCLEOTIDE SEQUENCE</scope>
    <source>
        <strain evidence="3">CHS0354</strain>
        <tissue evidence="3">Mantle</tissue>
    </source>
</reference>
<reference evidence="3" key="1">
    <citation type="journal article" date="2021" name="Genome Biol. Evol.">
        <title>A High-Quality Reference Genome for a Parasitic Bivalve with Doubly Uniparental Inheritance (Bivalvia: Unionida).</title>
        <authorList>
            <person name="Smith C.H."/>
        </authorList>
    </citation>
    <scope>NUCLEOTIDE SEQUENCE</scope>
    <source>
        <strain evidence="3">CHS0354</strain>
    </source>
</reference>
<evidence type="ECO:0000256" key="1">
    <source>
        <dbReference type="SAM" id="MobiDB-lite"/>
    </source>
</evidence>
<comment type="caution">
    <text evidence="3">The sequence shown here is derived from an EMBL/GenBank/DDBJ whole genome shotgun (WGS) entry which is preliminary data.</text>
</comment>
<sequence>MSDVVAVGIHLLNSTYTSDKYFNCSEDICLIGRDYCDTFHHRCALCSDHEENCFTNRQQQNCTQFCMDGWMKKHQANCGSQNDECSVWKYIAIGETCILFLMLIMLIIYLLRSRLKSCFGRCYRNPEYGPANTKQPKKADLPMIDSVEDLASDDPITNGEVHPRPELRSSVRYQIP</sequence>
<dbReference type="AlphaFoldDB" id="A0AAE0RU07"/>
<keyword evidence="2" id="KW-0472">Membrane</keyword>
<evidence type="ECO:0000313" key="3">
    <source>
        <dbReference type="EMBL" id="KAK3579513.1"/>
    </source>
</evidence>
<accession>A0AAE0RU07</accession>
<proteinExistence type="predicted"/>
<gene>
    <name evidence="3" type="ORF">CHS0354_028340</name>
</gene>
<evidence type="ECO:0000313" key="4">
    <source>
        <dbReference type="Proteomes" id="UP001195483"/>
    </source>
</evidence>
<keyword evidence="2" id="KW-1133">Transmembrane helix</keyword>
<reference evidence="3" key="3">
    <citation type="submission" date="2023-05" db="EMBL/GenBank/DDBJ databases">
        <authorList>
            <person name="Smith C.H."/>
        </authorList>
    </citation>
    <scope>NUCLEOTIDE SEQUENCE</scope>
    <source>
        <strain evidence="3">CHS0354</strain>
        <tissue evidence="3">Mantle</tissue>
    </source>
</reference>
<evidence type="ECO:0000256" key="2">
    <source>
        <dbReference type="SAM" id="Phobius"/>
    </source>
</evidence>
<dbReference type="EMBL" id="JAEAOA010001694">
    <property type="protein sequence ID" value="KAK3579513.1"/>
    <property type="molecule type" value="Genomic_DNA"/>
</dbReference>
<dbReference type="Proteomes" id="UP001195483">
    <property type="component" value="Unassembled WGS sequence"/>
</dbReference>